<evidence type="ECO:0000256" key="1">
    <source>
        <dbReference type="SAM" id="Phobius"/>
    </source>
</evidence>
<comment type="caution">
    <text evidence="2">The sequence shown here is derived from an EMBL/GenBank/DDBJ whole genome shotgun (WGS) entry which is preliminary data.</text>
</comment>
<sequence>MSFRHLVPPPPTSSFQWAYSFSSHFLISAPPAATIQGMGISLSLLLYQNRLITWVPIHEVATFVFFLTTSVHSLLAAFFPPSAGITGEGTDACFSDGAGFLVGHNFARCPASPHTQQQGRRPSTTTKILLLLHKIGFLHRLPIDRYELPGLNIHRQYGDCPFLHRSMTDGTGPFCGLSATQADGAEEVVSKGCFSWVTSAIAGGSSTWVAAHLAALPLPICIQPDGPTATPPNAVMASIPNSRSNPSTTKALILAEAPSSVDTVTTPTPQHGRDMPSIVTTSTVTLFQDRHRSASTIVPQLLPGLILFCLFPPSASSVSLFRLPLPSARSPGPIFSSLFKKFLPSFHDNREHFFNISHGSQCTRVGPILLPQLASSVPRASSRPCLQRDEENNSSCSIILLLFLSGGYILERYLKHRPIPPPAPCMHGARPHCSPALMTNAQLVPDRHSFTTATLLVSLSPWARASPLPSIAVLVPAIYSAIELTEFHPLLPIHSVLLLPSGALLSGGRPRMTLFSRTINPFLHSIRDRVVPFGVVPCEDSGRTYCCTRADLSLVHVRAGFSLYPSLYEFEHRPRCGAVS</sequence>
<evidence type="ECO:0000313" key="2">
    <source>
        <dbReference type="EMBL" id="CAE1300861.1"/>
    </source>
</evidence>
<organism evidence="2 3">
    <name type="scientific">Acanthosepion pharaonis</name>
    <name type="common">Pharaoh cuttlefish</name>
    <name type="synonym">Sepia pharaonis</name>
    <dbReference type="NCBI Taxonomy" id="158019"/>
    <lineage>
        <taxon>Eukaryota</taxon>
        <taxon>Metazoa</taxon>
        <taxon>Spiralia</taxon>
        <taxon>Lophotrochozoa</taxon>
        <taxon>Mollusca</taxon>
        <taxon>Cephalopoda</taxon>
        <taxon>Coleoidea</taxon>
        <taxon>Decapodiformes</taxon>
        <taxon>Sepiida</taxon>
        <taxon>Sepiina</taxon>
        <taxon>Sepiidae</taxon>
        <taxon>Acanthosepion</taxon>
    </lineage>
</organism>
<feature type="transmembrane region" description="Helical" evidence="1">
    <location>
        <begin position="59"/>
        <end position="79"/>
    </location>
</feature>
<name>A0A812DLS8_ACAPH</name>
<keyword evidence="1" id="KW-1133">Transmembrane helix</keyword>
<keyword evidence="1" id="KW-0812">Transmembrane</keyword>
<proteinExistence type="predicted"/>
<protein>
    <submittedName>
        <fullName evidence="2">Uncharacterized protein</fullName>
    </submittedName>
</protein>
<keyword evidence="3" id="KW-1185">Reference proteome</keyword>
<feature type="transmembrane region" description="Helical" evidence="1">
    <location>
        <begin position="25"/>
        <end position="47"/>
    </location>
</feature>
<dbReference type="AlphaFoldDB" id="A0A812DLS8"/>
<accession>A0A812DLS8</accession>
<dbReference type="Proteomes" id="UP000597762">
    <property type="component" value="Unassembled WGS sequence"/>
</dbReference>
<evidence type="ECO:0000313" key="3">
    <source>
        <dbReference type="Proteomes" id="UP000597762"/>
    </source>
</evidence>
<keyword evidence="1" id="KW-0472">Membrane</keyword>
<reference evidence="2" key="1">
    <citation type="submission" date="2021-01" db="EMBL/GenBank/DDBJ databases">
        <authorList>
            <person name="Li R."/>
            <person name="Bekaert M."/>
        </authorList>
    </citation>
    <scope>NUCLEOTIDE SEQUENCE</scope>
    <source>
        <strain evidence="2">Farmed</strain>
    </source>
</reference>
<gene>
    <name evidence="2" type="ORF">SPHA_54103</name>
</gene>
<dbReference type="EMBL" id="CAHIKZ030003482">
    <property type="protein sequence ID" value="CAE1300861.1"/>
    <property type="molecule type" value="Genomic_DNA"/>
</dbReference>